<dbReference type="InterPro" id="IPR011032">
    <property type="entry name" value="GroES-like_sf"/>
</dbReference>
<feature type="non-terminal residue" evidence="1">
    <location>
        <position position="65"/>
    </location>
</feature>
<gene>
    <name evidence="1" type="ORF">Tci_928575</name>
</gene>
<sequence length="65" mass="7228">MQLPSKHRAAYIHAKGEAPKISDRTLGAVKPDEIAIKIAATAINPVDWKIRDYGLFIAPNWQYPA</sequence>
<name>A0A699XFH8_TANCI</name>
<evidence type="ECO:0000313" key="1">
    <source>
        <dbReference type="EMBL" id="GFD56606.1"/>
    </source>
</evidence>
<accession>A0A699XFH8</accession>
<reference evidence="1" key="1">
    <citation type="journal article" date="2019" name="Sci. Rep.">
        <title>Draft genome of Tanacetum cinerariifolium, the natural source of mosquito coil.</title>
        <authorList>
            <person name="Yamashiro T."/>
            <person name="Shiraishi A."/>
            <person name="Satake H."/>
            <person name="Nakayama K."/>
        </authorList>
    </citation>
    <scope>NUCLEOTIDE SEQUENCE</scope>
</reference>
<dbReference type="AlphaFoldDB" id="A0A699XFH8"/>
<organism evidence="1">
    <name type="scientific">Tanacetum cinerariifolium</name>
    <name type="common">Dalmatian daisy</name>
    <name type="synonym">Chrysanthemum cinerariifolium</name>
    <dbReference type="NCBI Taxonomy" id="118510"/>
    <lineage>
        <taxon>Eukaryota</taxon>
        <taxon>Viridiplantae</taxon>
        <taxon>Streptophyta</taxon>
        <taxon>Embryophyta</taxon>
        <taxon>Tracheophyta</taxon>
        <taxon>Spermatophyta</taxon>
        <taxon>Magnoliopsida</taxon>
        <taxon>eudicotyledons</taxon>
        <taxon>Gunneridae</taxon>
        <taxon>Pentapetalae</taxon>
        <taxon>asterids</taxon>
        <taxon>campanulids</taxon>
        <taxon>Asterales</taxon>
        <taxon>Asteraceae</taxon>
        <taxon>Asteroideae</taxon>
        <taxon>Anthemideae</taxon>
        <taxon>Anthemidinae</taxon>
        <taxon>Tanacetum</taxon>
    </lineage>
</organism>
<dbReference type="SUPFAM" id="SSF50129">
    <property type="entry name" value="GroES-like"/>
    <property type="match status" value="1"/>
</dbReference>
<dbReference type="EMBL" id="BKCJ011831419">
    <property type="protein sequence ID" value="GFD56606.1"/>
    <property type="molecule type" value="Genomic_DNA"/>
</dbReference>
<proteinExistence type="predicted"/>
<protein>
    <submittedName>
        <fullName evidence="1">Uncharacterized protein</fullName>
    </submittedName>
</protein>
<comment type="caution">
    <text evidence="1">The sequence shown here is derived from an EMBL/GenBank/DDBJ whole genome shotgun (WGS) entry which is preliminary data.</text>
</comment>
<dbReference type="Gene3D" id="3.90.180.10">
    <property type="entry name" value="Medium-chain alcohol dehydrogenases, catalytic domain"/>
    <property type="match status" value="1"/>
</dbReference>